<keyword evidence="1" id="KW-0328">Glycosyltransferase</keyword>
<dbReference type="Pfam" id="PF00534">
    <property type="entry name" value="Glycos_transf_1"/>
    <property type="match status" value="1"/>
</dbReference>
<proteinExistence type="predicted"/>
<gene>
    <name evidence="5" type="ORF">SAMN04489764_2490</name>
</gene>
<evidence type="ECO:0000256" key="2">
    <source>
        <dbReference type="ARBA" id="ARBA00022679"/>
    </source>
</evidence>
<evidence type="ECO:0000259" key="3">
    <source>
        <dbReference type="Pfam" id="PF00534"/>
    </source>
</evidence>
<protein>
    <submittedName>
        <fullName evidence="5">Glycosyltransferase involved in cell wall bisynthesis</fullName>
    </submittedName>
</protein>
<dbReference type="STRING" id="35622.SAMN04489764_2490"/>
<dbReference type="SUPFAM" id="SSF53756">
    <property type="entry name" value="UDP-Glycosyltransferase/glycogen phosphorylase"/>
    <property type="match status" value="1"/>
</dbReference>
<dbReference type="PANTHER" id="PTHR12526">
    <property type="entry name" value="GLYCOSYLTRANSFERASE"/>
    <property type="match status" value="1"/>
</dbReference>
<dbReference type="EMBL" id="FNKK01000002">
    <property type="protein sequence ID" value="SDQ88394.1"/>
    <property type="molecule type" value="Genomic_DNA"/>
</dbReference>
<sequence>MGTIVHHPEDARIMHRQIRALLAAGHDVTYVAPFTHCNVTPSPKIRAVDVPRAVGLRRAKAIRAARGALRRAAADADLIVVHDVELLLALPRGRRVPPVVWDVHGDTAAALAAREHLAPMLRSVLVPLVRRLEARAERRVRLIVAEEACLTRFRAPHPVVRNMPDVPETPPPPPGEDRVVHVGHLATERGAAELIELARLLRPHGIRMDLIGGADTAIRPRLRDAQREGVLDWYGHVPSRYALRMVEGALAGLSLLRDLPHHRTAEPTKLIEYMSRGVPVISTPLPPAVSLIDEVRCGRVVPFGDPEAAARAVLRLREDLQERIEMGERGYREARRHHWPDHAPAFVALLESWAGAGATARRALAA</sequence>
<dbReference type="AlphaFoldDB" id="A0A1H1EIE7"/>
<feature type="domain" description="Glycosyltransferase subfamily 4-like N-terminal" evidence="4">
    <location>
        <begin position="12"/>
        <end position="145"/>
    </location>
</feature>
<dbReference type="Pfam" id="PF13439">
    <property type="entry name" value="Glyco_transf_4"/>
    <property type="match status" value="1"/>
</dbReference>
<evidence type="ECO:0000256" key="1">
    <source>
        <dbReference type="ARBA" id="ARBA00022676"/>
    </source>
</evidence>
<reference evidence="5 6" key="1">
    <citation type="submission" date="2016-10" db="EMBL/GenBank/DDBJ databases">
        <authorList>
            <person name="de Groot N.N."/>
        </authorList>
    </citation>
    <scope>NUCLEOTIDE SEQUENCE [LARGE SCALE GENOMIC DNA]</scope>
    <source>
        <strain evidence="5 6">DSM 43794</strain>
    </source>
</reference>
<dbReference type="InterPro" id="IPR028098">
    <property type="entry name" value="Glyco_trans_4-like_N"/>
</dbReference>
<dbReference type="Proteomes" id="UP000217103">
    <property type="component" value="Unassembled WGS sequence"/>
</dbReference>
<keyword evidence="2 5" id="KW-0808">Transferase</keyword>
<dbReference type="InterPro" id="IPR001296">
    <property type="entry name" value="Glyco_trans_1"/>
</dbReference>
<accession>A0A1H1EIE7</accession>
<evidence type="ECO:0000259" key="4">
    <source>
        <dbReference type="Pfam" id="PF13439"/>
    </source>
</evidence>
<name>A0A1H1EIE7_9ACTN</name>
<dbReference type="GO" id="GO:0016757">
    <property type="term" value="F:glycosyltransferase activity"/>
    <property type="evidence" value="ECO:0007669"/>
    <property type="project" value="UniProtKB-KW"/>
</dbReference>
<keyword evidence="6" id="KW-1185">Reference proteome</keyword>
<evidence type="ECO:0000313" key="6">
    <source>
        <dbReference type="Proteomes" id="UP000217103"/>
    </source>
</evidence>
<organism evidence="5 6">
    <name type="scientific">Thermostaphylospora chromogena</name>
    <dbReference type="NCBI Taxonomy" id="35622"/>
    <lineage>
        <taxon>Bacteria</taxon>
        <taxon>Bacillati</taxon>
        <taxon>Actinomycetota</taxon>
        <taxon>Actinomycetes</taxon>
        <taxon>Streptosporangiales</taxon>
        <taxon>Thermomonosporaceae</taxon>
        <taxon>Thermostaphylospora</taxon>
    </lineage>
</organism>
<dbReference type="Gene3D" id="3.40.50.2000">
    <property type="entry name" value="Glycogen Phosphorylase B"/>
    <property type="match status" value="2"/>
</dbReference>
<evidence type="ECO:0000313" key="5">
    <source>
        <dbReference type="EMBL" id="SDQ88394.1"/>
    </source>
</evidence>
<feature type="domain" description="Glycosyl transferase family 1" evidence="3">
    <location>
        <begin position="172"/>
        <end position="332"/>
    </location>
</feature>